<keyword evidence="4" id="KW-1003">Cell membrane</keyword>
<keyword evidence="7" id="KW-0915">Sodium</keyword>
<dbReference type="RefSeq" id="WP_161159120.1">
    <property type="nucleotide sequence ID" value="NZ_WWSB01000007.1"/>
</dbReference>
<feature type="transmembrane region" description="Helical" evidence="12">
    <location>
        <begin position="45"/>
        <end position="69"/>
    </location>
</feature>
<feature type="transmembrane region" description="Helical" evidence="12">
    <location>
        <begin position="81"/>
        <end position="99"/>
    </location>
</feature>
<feature type="transmembrane region" description="Helical" evidence="12">
    <location>
        <begin position="155"/>
        <end position="178"/>
    </location>
</feature>
<evidence type="ECO:0000256" key="4">
    <source>
        <dbReference type="ARBA" id="ARBA00022475"/>
    </source>
</evidence>
<evidence type="ECO:0000313" key="14">
    <source>
        <dbReference type="Proteomes" id="UP000446719"/>
    </source>
</evidence>
<keyword evidence="8" id="KW-0406">Ion transport</keyword>
<dbReference type="InterPro" id="IPR051163">
    <property type="entry name" value="Sodium:Solute_Symporter_SSF"/>
</dbReference>
<keyword evidence="9 12" id="KW-0472">Membrane</keyword>
<dbReference type="PROSITE" id="PS50283">
    <property type="entry name" value="NA_SOLUT_SYMP_3"/>
    <property type="match status" value="1"/>
</dbReference>
<evidence type="ECO:0000256" key="2">
    <source>
        <dbReference type="ARBA" id="ARBA00006434"/>
    </source>
</evidence>
<evidence type="ECO:0000256" key="5">
    <source>
        <dbReference type="ARBA" id="ARBA00022692"/>
    </source>
</evidence>
<evidence type="ECO:0000313" key="13">
    <source>
        <dbReference type="EMBL" id="MZK17902.1"/>
    </source>
</evidence>
<organism evidence="13 14">
    <name type="scientific">Dorea longicatena</name>
    <dbReference type="NCBI Taxonomy" id="88431"/>
    <lineage>
        <taxon>Bacteria</taxon>
        <taxon>Bacillati</taxon>
        <taxon>Bacillota</taxon>
        <taxon>Clostridia</taxon>
        <taxon>Lachnospirales</taxon>
        <taxon>Lachnospiraceae</taxon>
        <taxon>Dorea</taxon>
    </lineage>
</organism>
<dbReference type="GO" id="GO:0015293">
    <property type="term" value="F:symporter activity"/>
    <property type="evidence" value="ECO:0007669"/>
    <property type="project" value="TreeGrafter"/>
</dbReference>
<dbReference type="Pfam" id="PF00474">
    <property type="entry name" value="SSF"/>
    <property type="match status" value="1"/>
</dbReference>
<evidence type="ECO:0000256" key="9">
    <source>
        <dbReference type="ARBA" id="ARBA00023136"/>
    </source>
</evidence>
<dbReference type="CDD" id="cd11494">
    <property type="entry name" value="SLC5sbd_NIS-like_u2"/>
    <property type="match status" value="1"/>
</dbReference>
<feature type="transmembrane region" description="Helical" evidence="12">
    <location>
        <begin position="523"/>
        <end position="540"/>
    </location>
</feature>
<feature type="transmembrane region" description="Helical" evidence="12">
    <location>
        <begin position="425"/>
        <end position="442"/>
    </location>
</feature>
<dbReference type="PANTHER" id="PTHR42985">
    <property type="entry name" value="SODIUM-COUPLED MONOCARBOXYLATE TRANSPORTER"/>
    <property type="match status" value="1"/>
</dbReference>
<feature type="transmembrane region" description="Helical" evidence="12">
    <location>
        <begin position="232"/>
        <end position="251"/>
    </location>
</feature>
<accession>A0A845KMU0</accession>
<feature type="transmembrane region" description="Helical" evidence="12">
    <location>
        <begin position="400"/>
        <end position="418"/>
    </location>
</feature>
<dbReference type="Gene3D" id="1.20.1730.10">
    <property type="entry name" value="Sodium/glucose cotransporter"/>
    <property type="match status" value="1"/>
</dbReference>
<feature type="transmembrane region" description="Helical" evidence="12">
    <location>
        <begin position="374"/>
        <end position="394"/>
    </location>
</feature>
<feature type="transmembrane region" description="Helical" evidence="12">
    <location>
        <begin position="120"/>
        <end position="143"/>
    </location>
</feature>
<keyword evidence="5 12" id="KW-0812">Transmembrane</keyword>
<feature type="transmembrane region" description="Helical" evidence="12">
    <location>
        <begin position="317"/>
        <end position="337"/>
    </location>
</feature>
<dbReference type="InterPro" id="IPR001734">
    <property type="entry name" value="Na/solute_symporter"/>
</dbReference>
<dbReference type="AlphaFoldDB" id="A0A845KMU0"/>
<dbReference type="EMBL" id="WWSB01000007">
    <property type="protein sequence ID" value="MZK17902.1"/>
    <property type="molecule type" value="Genomic_DNA"/>
</dbReference>
<comment type="similarity">
    <text evidence="2 11">Belongs to the sodium:solute symporter (SSF) (TC 2.A.21) family.</text>
</comment>
<evidence type="ECO:0000256" key="12">
    <source>
        <dbReference type="SAM" id="Phobius"/>
    </source>
</evidence>
<dbReference type="Proteomes" id="UP000446719">
    <property type="component" value="Unassembled WGS sequence"/>
</dbReference>
<evidence type="ECO:0000256" key="8">
    <source>
        <dbReference type="ARBA" id="ARBA00023065"/>
    </source>
</evidence>
<comment type="subcellular location">
    <subcellularLocation>
        <location evidence="1">Cell membrane</location>
        <topology evidence="1">Multi-pass membrane protein</topology>
    </subcellularLocation>
</comment>
<keyword evidence="6 12" id="KW-1133">Transmembrane helix</keyword>
<dbReference type="PANTHER" id="PTHR42985:SF40">
    <property type="entry name" value="LD47995P-RELATED"/>
    <property type="match status" value="1"/>
</dbReference>
<evidence type="ECO:0000256" key="3">
    <source>
        <dbReference type="ARBA" id="ARBA00022448"/>
    </source>
</evidence>
<sequence length="541" mass="58915">MSNFGVINWIVLLVYFVAMMILGTQVGKSNSNTESYFLESRKIPWWAIGLSVMATQCSAVSFIGMPGWGYTSGLQRLTFTFQFPLVMVILMTTFVPFFYNTKVVSIYEYLEKRFGSKSRTLMALIFLLSRGLQTAVVMYGPALALSMITGADPKIAILIMGVFAIAYTVFGGIAAVIWTDVVQMFVIWIGVILAIAIPIATAHGGIGEIMSNAASNNLLQGLDFKLGLDNPYSFWGGLLGSGFLYLTYLGTDQSQVQRVLTAKSIRETKLSLSLAGFIVPIQTLAFLFSGICLFTTYGGKTFDNSDYVMLTFITKHLPVGIAGLVTAGVFAAGMSSVDSALNSLATVSINDFYKKWKPDATDDQCLKVSRIMTLFWGVFATLFALVLGGLGSVLDLINVIGPMFYPCMLSAFTLAVFCKKGNEKGCIAAIITGLVVDLYMFLRTDIGSLWWNFFGFLIAFAVGYIVSIITNKDTEAAAKEFSYETATGSQLTISNVVKLAVAGKIEEKDEDGYYVVPGKLDKIGYALIAFFVIQCLVLALI</sequence>
<feature type="transmembrane region" description="Helical" evidence="12">
    <location>
        <begin position="448"/>
        <end position="469"/>
    </location>
</feature>
<keyword evidence="10" id="KW-0739">Sodium transport</keyword>
<proteinExistence type="inferred from homology"/>
<evidence type="ECO:0000256" key="11">
    <source>
        <dbReference type="RuleBase" id="RU362091"/>
    </source>
</evidence>
<dbReference type="InterPro" id="IPR038377">
    <property type="entry name" value="Na/Glc_symporter_sf"/>
</dbReference>
<feature type="transmembrane region" description="Helical" evidence="12">
    <location>
        <begin position="185"/>
        <end position="206"/>
    </location>
</feature>
<gene>
    <name evidence="13" type="ORF">GT565_07210</name>
</gene>
<evidence type="ECO:0000256" key="7">
    <source>
        <dbReference type="ARBA" id="ARBA00023053"/>
    </source>
</evidence>
<feature type="transmembrane region" description="Helical" evidence="12">
    <location>
        <begin position="6"/>
        <end position="24"/>
    </location>
</feature>
<name>A0A845KMU0_9FIRM</name>
<evidence type="ECO:0000256" key="6">
    <source>
        <dbReference type="ARBA" id="ARBA00022989"/>
    </source>
</evidence>
<protein>
    <submittedName>
        <fullName evidence="13">Sodium/solute symporter</fullName>
    </submittedName>
</protein>
<comment type="caution">
    <text evidence="13">The sequence shown here is derived from an EMBL/GenBank/DDBJ whole genome shotgun (WGS) entry which is preliminary data.</text>
</comment>
<dbReference type="GO" id="GO:0006814">
    <property type="term" value="P:sodium ion transport"/>
    <property type="evidence" value="ECO:0007669"/>
    <property type="project" value="UniProtKB-KW"/>
</dbReference>
<feature type="transmembrane region" description="Helical" evidence="12">
    <location>
        <begin position="272"/>
        <end position="297"/>
    </location>
</feature>
<reference evidence="13 14" key="1">
    <citation type="journal article" date="2019" name="Nat. Med.">
        <title>A library of human gut bacterial isolates paired with longitudinal multiomics data enables mechanistic microbiome research.</title>
        <authorList>
            <person name="Poyet M."/>
            <person name="Groussin M."/>
            <person name="Gibbons S.M."/>
            <person name="Avila-Pacheco J."/>
            <person name="Jiang X."/>
            <person name="Kearney S.M."/>
            <person name="Perrotta A.R."/>
            <person name="Berdy B."/>
            <person name="Zhao S."/>
            <person name="Lieberman T.D."/>
            <person name="Swanson P.K."/>
            <person name="Smith M."/>
            <person name="Roesemann S."/>
            <person name="Alexander J.E."/>
            <person name="Rich S.A."/>
            <person name="Livny J."/>
            <person name="Vlamakis H."/>
            <person name="Clish C."/>
            <person name="Bullock K."/>
            <person name="Deik A."/>
            <person name="Scott J."/>
            <person name="Pierce K.A."/>
            <person name="Xavier R.J."/>
            <person name="Alm E.J."/>
        </authorList>
    </citation>
    <scope>NUCLEOTIDE SEQUENCE [LARGE SCALE GENOMIC DNA]</scope>
    <source>
        <strain evidence="13 14">BIOML-A7</strain>
    </source>
</reference>
<dbReference type="NCBIfam" id="TIGR00813">
    <property type="entry name" value="sss"/>
    <property type="match status" value="1"/>
</dbReference>
<evidence type="ECO:0000256" key="1">
    <source>
        <dbReference type="ARBA" id="ARBA00004651"/>
    </source>
</evidence>
<keyword evidence="3" id="KW-0813">Transport</keyword>
<dbReference type="GO" id="GO:0005886">
    <property type="term" value="C:plasma membrane"/>
    <property type="evidence" value="ECO:0007669"/>
    <property type="project" value="UniProtKB-SubCell"/>
</dbReference>
<evidence type="ECO:0000256" key="10">
    <source>
        <dbReference type="ARBA" id="ARBA00023201"/>
    </source>
</evidence>